<organism evidence="1 2">
    <name type="scientific">Brevibacterium casei</name>
    <dbReference type="NCBI Taxonomy" id="33889"/>
    <lineage>
        <taxon>Bacteria</taxon>
        <taxon>Bacillati</taxon>
        <taxon>Actinomycetota</taxon>
        <taxon>Actinomycetes</taxon>
        <taxon>Micrococcales</taxon>
        <taxon>Brevibacteriaceae</taxon>
        <taxon>Brevibacterium</taxon>
    </lineage>
</organism>
<comment type="caution">
    <text evidence="1">The sequence shown here is derived from an EMBL/GenBank/DDBJ whole genome shotgun (WGS) entry which is preliminary data.</text>
</comment>
<proteinExistence type="predicted"/>
<accession>A0A269ZE57</accession>
<evidence type="ECO:0000313" key="2">
    <source>
        <dbReference type="Proteomes" id="UP000216867"/>
    </source>
</evidence>
<dbReference type="Proteomes" id="UP000216867">
    <property type="component" value="Unassembled WGS sequence"/>
</dbReference>
<reference evidence="1 2" key="1">
    <citation type="submission" date="2017-04" db="EMBL/GenBank/DDBJ databases">
        <title>Kefir bacterial isolates.</title>
        <authorList>
            <person name="Kim Y."/>
            <person name="Blasche S."/>
            <person name="Patil K.R."/>
        </authorList>
    </citation>
    <scope>NUCLEOTIDE SEQUENCE [LARGE SCALE GENOMIC DNA]</scope>
    <source>
        <strain evidence="1 2">OG2</strain>
    </source>
</reference>
<evidence type="ECO:0000313" key="1">
    <source>
        <dbReference type="EMBL" id="PAK95790.1"/>
    </source>
</evidence>
<sequence length="86" mass="9880">MTLIASFRREILHVDHDRFVIINAMLDLIAGGRVPVFVMILEDSVCDQRERCMLSSTAVSHRDDRVRTIRLDFVCKSTNVDTETDN</sequence>
<dbReference type="AlphaFoldDB" id="A0A269ZE57"/>
<dbReference type="EMBL" id="NCWY01000006">
    <property type="protein sequence ID" value="PAK95790.1"/>
    <property type="molecule type" value="Genomic_DNA"/>
</dbReference>
<protein>
    <submittedName>
        <fullName evidence="1">Uncharacterized protein</fullName>
    </submittedName>
</protein>
<name>A0A269ZE57_9MICO</name>
<gene>
    <name evidence="1" type="ORF">B8X04_08585</name>
</gene>